<evidence type="ECO:0000256" key="5">
    <source>
        <dbReference type="ARBA" id="ARBA00023136"/>
    </source>
</evidence>
<gene>
    <name evidence="10" type="ORF">L195_g003852</name>
</gene>
<dbReference type="SUPFAM" id="SSF81442">
    <property type="entry name" value="Cytochrome c oxidase subunit I-like"/>
    <property type="match status" value="1"/>
</dbReference>
<dbReference type="GO" id="GO:0005743">
    <property type="term" value="C:mitochondrial inner membrane"/>
    <property type="evidence" value="ECO:0007669"/>
    <property type="project" value="UniProtKB-SubCell"/>
</dbReference>
<comment type="function">
    <text evidence="6">Component of the cytochrome c oxidase, the last enzyme in the mitochondrial electron transport chain which drives oxidative phosphorylation. The respiratory chain contains 3 multisubunit complexes succinate dehydrogenase (complex II, CII), ubiquinol-cytochrome c oxidoreductase (cytochrome b-c1 complex, complex III, CIII) and cytochrome c oxidase (complex IV, CIV), that cooperate to transfer electrons derived from NADH and succinate to molecular oxygen, creating an electrochemical gradient over the inner membrane that drives transmembrane transport and the ATP synthase. Cytochrome c oxidase is the component of the respiratory chain that catalyzes the reduction of oxygen to water. Electrons originating from reduced cytochrome c in the intermembrane space (IMS) are transferred via the dinuclear copper A center (CU(A)) of subunit 2 and heme A of subunit 1 to the active site in subunit 1, a binuclear center (BNC) formed by heme A3 and copper B (CU(B)). The BNC reduces molecular oxygen to 2 water molecules using 4 electrons from cytochrome c in the IMS and 4 protons from the mitochondrial matrix.</text>
</comment>
<proteinExistence type="inferred from homology"/>
<dbReference type="EMBL" id="ASHM01001839">
    <property type="protein sequence ID" value="PNY07358.1"/>
    <property type="molecule type" value="Genomic_DNA"/>
</dbReference>
<keyword evidence="6" id="KW-0408">Iron</keyword>
<protein>
    <recommendedName>
        <fullName evidence="6">Cytochrome c oxidase subunit 1</fullName>
        <ecNumber evidence="6">7.1.1.9</ecNumber>
    </recommendedName>
</protein>
<comment type="caution">
    <text evidence="10">The sequence shown here is derived from an EMBL/GenBank/DDBJ whole genome shotgun (WGS) entry which is preliminary data.</text>
</comment>
<dbReference type="InterPro" id="IPR036927">
    <property type="entry name" value="Cyt_c_oxase-like_su1_sf"/>
</dbReference>
<evidence type="ECO:0000256" key="1">
    <source>
        <dbReference type="ARBA" id="ARBA00004141"/>
    </source>
</evidence>
<keyword evidence="6" id="KW-0349">Heme</keyword>
<dbReference type="Pfam" id="PF00115">
    <property type="entry name" value="COX1"/>
    <property type="match status" value="1"/>
</dbReference>
<keyword evidence="3 6" id="KW-0812">Transmembrane</keyword>
<keyword evidence="5 6" id="KW-0472">Membrane</keyword>
<evidence type="ECO:0000256" key="2">
    <source>
        <dbReference type="ARBA" id="ARBA00011164"/>
    </source>
</evidence>
<feature type="transmembrane region" description="Helical" evidence="8">
    <location>
        <begin position="232"/>
        <end position="255"/>
    </location>
</feature>
<keyword evidence="6" id="KW-0479">Metal-binding</keyword>
<dbReference type="UniPathway" id="UPA00705"/>
<keyword evidence="6" id="KW-0496">Mitochondrion</keyword>
<evidence type="ECO:0000256" key="4">
    <source>
        <dbReference type="ARBA" id="ARBA00022989"/>
    </source>
</evidence>
<dbReference type="GO" id="GO:0004129">
    <property type="term" value="F:cytochrome-c oxidase activity"/>
    <property type="evidence" value="ECO:0007669"/>
    <property type="project" value="UniProtKB-EC"/>
</dbReference>
<dbReference type="InterPro" id="IPR033944">
    <property type="entry name" value="Cyt_c_oxase_su1_dom"/>
</dbReference>
<evidence type="ECO:0000256" key="7">
    <source>
        <dbReference type="SAM" id="Coils"/>
    </source>
</evidence>
<evidence type="ECO:0000256" key="8">
    <source>
        <dbReference type="SAM" id="Phobius"/>
    </source>
</evidence>
<dbReference type="PANTHER" id="PTHR10422:SF18">
    <property type="entry name" value="CYTOCHROME C OXIDASE SUBUNIT 1"/>
    <property type="match status" value="1"/>
</dbReference>
<evidence type="ECO:0000313" key="11">
    <source>
        <dbReference type="Proteomes" id="UP000236291"/>
    </source>
</evidence>
<feature type="coiled-coil region" evidence="7">
    <location>
        <begin position="487"/>
        <end position="514"/>
    </location>
</feature>
<dbReference type="PRINTS" id="PR01165">
    <property type="entry name" value="CYCOXIDASEI"/>
</dbReference>
<dbReference type="GO" id="GO:0015990">
    <property type="term" value="P:electron transport coupled proton transport"/>
    <property type="evidence" value="ECO:0007669"/>
    <property type="project" value="TreeGrafter"/>
</dbReference>
<feature type="domain" description="Cytochrome oxidase subunit I profile" evidence="9">
    <location>
        <begin position="1"/>
        <end position="413"/>
    </location>
</feature>
<feature type="transmembrane region" description="Helical" evidence="8">
    <location>
        <begin position="79"/>
        <end position="101"/>
    </location>
</feature>
<dbReference type="InterPro" id="IPR023616">
    <property type="entry name" value="Cyt_c_oxase-like_su1_dom"/>
</dbReference>
<dbReference type="AlphaFoldDB" id="A0A2K3NWD8"/>
<keyword evidence="6" id="KW-0813">Transport</keyword>
<keyword evidence="7" id="KW-0175">Coiled coil</keyword>
<dbReference type="STRING" id="57577.A0A2K3NWD8"/>
<feature type="transmembrane region" description="Helical" evidence="8">
    <location>
        <begin position="113"/>
        <end position="140"/>
    </location>
</feature>
<dbReference type="GO" id="GO:0045277">
    <property type="term" value="C:respiratory chain complex IV"/>
    <property type="evidence" value="ECO:0007669"/>
    <property type="project" value="InterPro"/>
</dbReference>
<comment type="pathway">
    <text evidence="6">Energy metabolism; oxidative phosphorylation.</text>
</comment>
<comment type="subcellular location">
    <subcellularLocation>
        <location evidence="1">Membrane</location>
        <topology evidence="1">Multi-pass membrane protein</topology>
    </subcellularLocation>
    <subcellularLocation>
        <location evidence="6">Mitochondrion inner membrane</location>
        <topology evidence="6">Multi-pass membrane protein</topology>
    </subcellularLocation>
</comment>
<dbReference type="FunFam" id="1.20.210.10:FF:000027">
    <property type="entry name" value="Cytochrome c oxidase subunit 1"/>
    <property type="match status" value="1"/>
</dbReference>
<dbReference type="Gene3D" id="1.20.210.10">
    <property type="entry name" value="Cytochrome c oxidase-like, subunit I domain"/>
    <property type="match status" value="2"/>
</dbReference>
<organism evidence="10 11">
    <name type="scientific">Trifolium pratense</name>
    <name type="common">Red clover</name>
    <dbReference type="NCBI Taxonomy" id="57577"/>
    <lineage>
        <taxon>Eukaryota</taxon>
        <taxon>Viridiplantae</taxon>
        <taxon>Streptophyta</taxon>
        <taxon>Embryophyta</taxon>
        <taxon>Tracheophyta</taxon>
        <taxon>Spermatophyta</taxon>
        <taxon>Magnoliopsida</taxon>
        <taxon>eudicotyledons</taxon>
        <taxon>Gunneridae</taxon>
        <taxon>Pentapetalae</taxon>
        <taxon>rosids</taxon>
        <taxon>fabids</taxon>
        <taxon>Fabales</taxon>
        <taxon>Fabaceae</taxon>
        <taxon>Papilionoideae</taxon>
        <taxon>50 kb inversion clade</taxon>
        <taxon>NPAAA clade</taxon>
        <taxon>Hologalegina</taxon>
        <taxon>IRL clade</taxon>
        <taxon>Trifolieae</taxon>
        <taxon>Trifolium</taxon>
    </lineage>
</organism>
<keyword evidence="6" id="KW-0999">Mitochondrion inner membrane</keyword>
<keyword evidence="6" id="KW-0249">Electron transport</keyword>
<feature type="transmembrane region" description="Helical" evidence="8">
    <location>
        <begin position="173"/>
        <end position="192"/>
    </location>
</feature>
<dbReference type="InterPro" id="IPR000883">
    <property type="entry name" value="Cyt_C_Oxase_1"/>
</dbReference>
<evidence type="ECO:0000313" key="10">
    <source>
        <dbReference type="EMBL" id="PNY07358.1"/>
    </source>
</evidence>
<keyword evidence="6" id="KW-0186">Copper</keyword>
<dbReference type="GO" id="GO:0020037">
    <property type="term" value="F:heme binding"/>
    <property type="evidence" value="ECO:0007669"/>
    <property type="project" value="InterPro"/>
</dbReference>
<sequence length="547" mass="60330">MPAMIGGSGNWSVPILIGAPDMAFPRLNNISFWLLPPSLLLLLSSALVEVGSGTGWTVYPPLSGITSHSGGAVDSAISSLHLSGVSSILGSINFITTISNMRGPGMTMHRSPLFVWSVPVTAFPLLLSLPVLAGAITMLLTDRNFNTTFSDPAGGGDPILYQHLFRFFGHPEVYISILPGSGIISHIVSTFSGKPVFGYLGMVYAMISIGVLGFLVWAHHMFTVGLDVDTRAYFTAATMIIAVPTGIKIFSWIATMWGGSIQYKTPMLFAVGFIFLFTIGGLTGIVPANSGLDIALHDTYYVVAHFHYVLSMGAVFALFAGFHYWVGLSGMPRRIPDYPDAYAGWNALSSFGSYISVVGIRRFFVVVTITSSSGNNITRANIPWAVEQNSTTLEWLVQSPPAFHTFGELPAIKETKSYVKRVEDQLRPNLRVKKASSVQNGYLPTEDSEVRLHSRVDEKKEQALLRLREEAIYFTRLATELTQGSRKERASRQLRQQKVELRNTEEKRIQLNLSLRAVQIRESKVNGQWRIYPSLPRIHLKPTDMPR</sequence>
<dbReference type="PANTHER" id="PTHR10422">
    <property type="entry name" value="CYTOCHROME C OXIDASE SUBUNIT 1"/>
    <property type="match status" value="1"/>
</dbReference>
<feature type="transmembrane region" description="Helical" evidence="8">
    <location>
        <begin position="267"/>
        <end position="286"/>
    </location>
</feature>
<reference evidence="10 11" key="2">
    <citation type="journal article" date="2017" name="Front. Plant Sci.">
        <title>Gene Classification and Mining of Molecular Markers Useful in Red Clover (Trifolium pratense) Breeding.</title>
        <authorList>
            <person name="Istvanek J."/>
            <person name="Dluhosova J."/>
            <person name="Dluhos P."/>
            <person name="Patkova L."/>
            <person name="Nedelnik J."/>
            <person name="Repkova J."/>
        </authorList>
    </citation>
    <scope>NUCLEOTIDE SEQUENCE [LARGE SCALE GENOMIC DNA]</scope>
    <source>
        <strain evidence="11">cv. Tatra</strain>
        <tissue evidence="10">Young leaves</tissue>
    </source>
</reference>
<reference evidence="10 11" key="1">
    <citation type="journal article" date="2014" name="Am. J. Bot.">
        <title>Genome assembly and annotation for red clover (Trifolium pratense; Fabaceae).</title>
        <authorList>
            <person name="Istvanek J."/>
            <person name="Jaros M."/>
            <person name="Krenek A."/>
            <person name="Repkova J."/>
        </authorList>
    </citation>
    <scope>NUCLEOTIDE SEQUENCE [LARGE SCALE GENOMIC DNA]</scope>
    <source>
        <strain evidence="11">cv. Tatra</strain>
        <tissue evidence="10">Young leaves</tissue>
    </source>
</reference>
<name>A0A2K3NWD8_TRIPR</name>
<evidence type="ECO:0000256" key="6">
    <source>
        <dbReference type="RuleBase" id="RU000369"/>
    </source>
</evidence>
<dbReference type="PROSITE" id="PS50855">
    <property type="entry name" value="COX1"/>
    <property type="match status" value="1"/>
</dbReference>
<evidence type="ECO:0000259" key="9">
    <source>
        <dbReference type="PROSITE" id="PS50855"/>
    </source>
</evidence>
<dbReference type="Proteomes" id="UP000236291">
    <property type="component" value="Unassembled WGS sequence"/>
</dbReference>
<dbReference type="GO" id="GO:0046872">
    <property type="term" value="F:metal ion binding"/>
    <property type="evidence" value="ECO:0007669"/>
    <property type="project" value="UniProtKB-KW"/>
</dbReference>
<comment type="catalytic activity">
    <reaction evidence="6">
        <text>4 Fe(II)-[cytochrome c] + O2 + 8 H(+)(in) = 4 Fe(III)-[cytochrome c] + 2 H2O + 4 H(+)(out)</text>
        <dbReference type="Rhea" id="RHEA:11436"/>
        <dbReference type="Rhea" id="RHEA-COMP:10350"/>
        <dbReference type="Rhea" id="RHEA-COMP:14399"/>
        <dbReference type="ChEBI" id="CHEBI:15377"/>
        <dbReference type="ChEBI" id="CHEBI:15378"/>
        <dbReference type="ChEBI" id="CHEBI:15379"/>
        <dbReference type="ChEBI" id="CHEBI:29033"/>
        <dbReference type="ChEBI" id="CHEBI:29034"/>
        <dbReference type="EC" id="7.1.1.9"/>
    </reaction>
</comment>
<evidence type="ECO:0000256" key="3">
    <source>
        <dbReference type="ARBA" id="ARBA00022692"/>
    </source>
</evidence>
<keyword evidence="6" id="KW-0679">Respiratory chain</keyword>
<dbReference type="CDD" id="cd01663">
    <property type="entry name" value="Cyt_c_Oxidase_I"/>
    <property type="match status" value="1"/>
</dbReference>
<keyword evidence="4 8" id="KW-1133">Transmembrane helix</keyword>
<feature type="transmembrane region" description="Helical" evidence="8">
    <location>
        <begin position="32"/>
        <end position="59"/>
    </location>
</feature>
<comment type="similarity">
    <text evidence="6">Belongs to the heme-copper respiratory oxidase family.</text>
</comment>
<feature type="transmembrane region" description="Helical" evidence="8">
    <location>
        <begin position="306"/>
        <end position="326"/>
    </location>
</feature>
<accession>A0A2K3NWD8</accession>
<feature type="transmembrane region" description="Helical" evidence="8">
    <location>
        <begin position="199"/>
        <end position="220"/>
    </location>
</feature>
<dbReference type="EC" id="7.1.1.9" evidence="6"/>
<comment type="subunit">
    <text evidence="2">Component of the cytochrome c oxidase (complex IV, CIV), a multisubunit enzyme composed of a catalytic core of 3 subunits and several supernumerary subunits. The complex exists as a monomer or a dimer and forms supercomplexes (SCs) in the inner mitochondrial membrane with ubiquinol-cytochrome c oxidoreductase (cytochrome b-c1 complex, complex III, CIII).</text>
</comment>
<dbReference type="GO" id="GO:0006123">
    <property type="term" value="P:mitochondrial electron transport, cytochrome c to oxygen"/>
    <property type="evidence" value="ECO:0007669"/>
    <property type="project" value="TreeGrafter"/>
</dbReference>